<dbReference type="EMBL" id="DVNA01000056">
    <property type="protein sequence ID" value="HIU54666.1"/>
    <property type="molecule type" value="Genomic_DNA"/>
</dbReference>
<dbReference type="InterPro" id="IPR046216">
    <property type="entry name" value="DUF6249"/>
</dbReference>
<feature type="domain" description="DUF6249" evidence="2">
    <location>
        <begin position="11"/>
        <end position="127"/>
    </location>
</feature>
<reference evidence="3" key="2">
    <citation type="journal article" date="2021" name="PeerJ">
        <title>Extensive microbial diversity within the chicken gut microbiome revealed by metagenomics and culture.</title>
        <authorList>
            <person name="Gilroy R."/>
            <person name="Ravi A."/>
            <person name="Getino M."/>
            <person name="Pursley I."/>
            <person name="Horton D.L."/>
            <person name="Alikhan N.F."/>
            <person name="Baker D."/>
            <person name="Gharbi K."/>
            <person name="Hall N."/>
            <person name="Watson M."/>
            <person name="Adriaenssens E.M."/>
            <person name="Foster-Nyarko E."/>
            <person name="Jarju S."/>
            <person name="Secka A."/>
            <person name="Antonio M."/>
            <person name="Oren A."/>
            <person name="Chaudhuri R.R."/>
            <person name="La Ragione R."/>
            <person name="Hildebrand F."/>
            <person name="Pallen M.J."/>
        </authorList>
    </citation>
    <scope>NUCLEOTIDE SEQUENCE</scope>
    <source>
        <strain evidence="3">CHK158-818</strain>
    </source>
</reference>
<evidence type="ECO:0000313" key="4">
    <source>
        <dbReference type="Proteomes" id="UP000824112"/>
    </source>
</evidence>
<accession>A0A9D1SC34</accession>
<comment type="caution">
    <text evidence="3">The sequence shown here is derived from an EMBL/GenBank/DDBJ whole genome shotgun (WGS) entry which is preliminary data.</text>
</comment>
<proteinExistence type="predicted"/>
<evidence type="ECO:0000313" key="3">
    <source>
        <dbReference type="EMBL" id="HIU54666.1"/>
    </source>
</evidence>
<dbReference type="Pfam" id="PF19762">
    <property type="entry name" value="DUF6249"/>
    <property type="match status" value="1"/>
</dbReference>
<sequence>MEFITIPLVVGMITYGIYGLFELFVRRKERILLIEKIGEKIDPSLLQIGKLKFPSFVSDKMTFSFSVLKWGFLLLGVGFGLLVGICFHVLIINTFSDFPRYIVDMTCGACVLMFGGLGLILSFVIEKKITREEVRKAKKKLEQE</sequence>
<feature type="transmembrane region" description="Helical" evidence="1">
    <location>
        <begin position="101"/>
        <end position="125"/>
    </location>
</feature>
<dbReference type="AlphaFoldDB" id="A0A9D1SC34"/>
<reference evidence="3" key="1">
    <citation type="submission" date="2020-10" db="EMBL/GenBank/DDBJ databases">
        <authorList>
            <person name="Gilroy R."/>
        </authorList>
    </citation>
    <scope>NUCLEOTIDE SEQUENCE</scope>
    <source>
        <strain evidence="3">CHK158-818</strain>
    </source>
</reference>
<evidence type="ECO:0000256" key="1">
    <source>
        <dbReference type="SAM" id="Phobius"/>
    </source>
</evidence>
<organism evidence="3 4">
    <name type="scientific">Candidatus Gallibacteroides avistercoris</name>
    <dbReference type="NCBI Taxonomy" id="2840833"/>
    <lineage>
        <taxon>Bacteria</taxon>
        <taxon>Pseudomonadati</taxon>
        <taxon>Bacteroidota</taxon>
        <taxon>Bacteroidia</taxon>
        <taxon>Bacteroidales</taxon>
        <taxon>Bacteroidaceae</taxon>
        <taxon>Bacteroidaceae incertae sedis</taxon>
        <taxon>Candidatus Gallibacteroides</taxon>
    </lineage>
</organism>
<name>A0A9D1SC34_9BACT</name>
<protein>
    <recommendedName>
        <fullName evidence="2">DUF6249 domain-containing protein</fullName>
    </recommendedName>
</protein>
<evidence type="ECO:0000259" key="2">
    <source>
        <dbReference type="Pfam" id="PF19762"/>
    </source>
</evidence>
<gene>
    <name evidence="3" type="ORF">IAB03_02530</name>
</gene>
<dbReference type="Proteomes" id="UP000824112">
    <property type="component" value="Unassembled WGS sequence"/>
</dbReference>
<keyword evidence="1" id="KW-1133">Transmembrane helix</keyword>
<keyword evidence="1" id="KW-0812">Transmembrane</keyword>
<feature type="transmembrane region" description="Helical" evidence="1">
    <location>
        <begin position="70"/>
        <end position="95"/>
    </location>
</feature>
<keyword evidence="1" id="KW-0472">Membrane</keyword>
<feature type="transmembrane region" description="Helical" evidence="1">
    <location>
        <begin position="6"/>
        <end position="25"/>
    </location>
</feature>